<dbReference type="OrthoDB" id="6612291at2759"/>
<evidence type="ECO:0000256" key="6">
    <source>
        <dbReference type="ARBA" id="ARBA00023136"/>
    </source>
</evidence>
<dbReference type="PROSITE" id="PS50850">
    <property type="entry name" value="MFS"/>
    <property type="match status" value="1"/>
</dbReference>
<dbReference type="PANTHER" id="PTHR48022:SF83">
    <property type="entry name" value="MAJOR FACILITATOR SUPERFAMILY (MFS) PROFILE DOMAIN-CONTAINING PROTEIN"/>
    <property type="match status" value="1"/>
</dbReference>
<evidence type="ECO:0000256" key="5">
    <source>
        <dbReference type="ARBA" id="ARBA00022989"/>
    </source>
</evidence>
<proteinExistence type="inferred from homology"/>
<feature type="transmembrane region" description="Helical" evidence="8">
    <location>
        <begin position="168"/>
        <end position="189"/>
    </location>
</feature>
<dbReference type="InterPro" id="IPR003663">
    <property type="entry name" value="Sugar/inositol_transpt"/>
</dbReference>
<evidence type="ECO:0000256" key="7">
    <source>
        <dbReference type="RuleBase" id="RU003346"/>
    </source>
</evidence>
<evidence type="ECO:0000256" key="1">
    <source>
        <dbReference type="ARBA" id="ARBA00004141"/>
    </source>
</evidence>
<dbReference type="FunFam" id="1.20.1250.20:FF:000078">
    <property type="entry name" value="MFS maltose transporter, putative"/>
    <property type="match status" value="1"/>
</dbReference>
<comment type="caution">
    <text evidence="10">The sequence shown here is derived from an EMBL/GenBank/DDBJ whole genome shotgun (WGS) entry which is preliminary data.</text>
</comment>
<sequence length="544" mass="60586">MADAINNEKGPSSAQIEKGNLEYTKFNQAGLHDKVLNAEARQGTANEHSLSLVQALKTYKRAALWSVLISTTVIMEGYDVTLLGSFFGYPAFKRRYGTYTNDVNKWQISAEWQIGLNDISAVGNIIGALLNGYLTPKYGHRKVMMGMLVALTGFIFITFFAPSIEVQLVGQFLCNIPWGVFATTGPAYAAEVAPLALRGYLTAYINLCWCIGQFISAGVLKGLVNLESDWSYRIPFAIQWIWPVPLFIAALLAPESPWFLVRTGQLEKARRSLERLSQPEHNVDYETAIALMVHTDKIEKEERAGINYWDCFRGTNRRRTEIACMAFLSQITDGGALCYSGTFFFQQTGISDDTSYAIGLAGTAIAFVGVIVSWVYISKFGRRTIWLSGFYVLVAVLFTIGILACVPNQTTALAWAQSCLCLVWLGAYSMSVGPIVYTIVAEIGSTRLRTQTVVLGRSTYYVGNIIGGVLQPKFMSPTAWNAKGKTAFFWGSLSFLTTVWGYFRLPETKDRTFAEMDFMFQKGVSARNFASYQIDQDEEFLTHE</sequence>
<dbReference type="InterPro" id="IPR036259">
    <property type="entry name" value="MFS_trans_sf"/>
</dbReference>
<dbReference type="NCBIfam" id="TIGR00879">
    <property type="entry name" value="SP"/>
    <property type="match status" value="1"/>
</dbReference>
<evidence type="ECO:0000256" key="2">
    <source>
        <dbReference type="ARBA" id="ARBA00010992"/>
    </source>
</evidence>
<protein>
    <submittedName>
        <fullName evidence="10">General substrate transporter</fullName>
    </submittedName>
</protein>
<evidence type="ECO:0000259" key="9">
    <source>
        <dbReference type="PROSITE" id="PS50850"/>
    </source>
</evidence>
<dbReference type="InterPro" id="IPR050360">
    <property type="entry name" value="MFS_Sugar_Transporters"/>
</dbReference>
<feature type="transmembrane region" description="Helical" evidence="8">
    <location>
        <begin position="112"/>
        <end position="131"/>
    </location>
</feature>
<feature type="transmembrane region" description="Helical" evidence="8">
    <location>
        <begin position="487"/>
        <end position="503"/>
    </location>
</feature>
<dbReference type="Gene3D" id="1.20.1250.20">
    <property type="entry name" value="MFS general substrate transporter like domains"/>
    <property type="match status" value="1"/>
</dbReference>
<evidence type="ECO:0000313" key="10">
    <source>
        <dbReference type="EMBL" id="KAH6657012.1"/>
    </source>
</evidence>
<feature type="transmembrane region" description="Helical" evidence="8">
    <location>
        <begin position="384"/>
        <end position="406"/>
    </location>
</feature>
<dbReference type="AlphaFoldDB" id="A0A9P8URA1"/>
<dbReference type="InterPro" id="IPR005828">
    <property type="entry name" value="MFS_sugar_transport-like"/>
</dbReference>
<organism evidence="10 11">
    <name type="scientific">Truncatella angustata</name>
    <dbReference type="NCBI Taxonomy" id="152316"/>
    <lineage>
        <taxon>Eukaryota</taxon>
        <taxon>Fungi</taxon>
        <taxon>Dikarya</taxon>
        <taxon>Ascomycota</taxon>
        <taxon>Pezizomycotina</taxon>
        <taxon>Sordariomycetes</taxon>
        <taxon>Xylariomycetidae</taxon>
        <taxon>Amphisphaeriales</taxon>
        <taxon>Sporocadaceae</taxon>
        <taxon>Truncatella</taxon>
    </lineage>
</organism>
<comment type="subcellular location">
    <subcellularLocation>
        <location evidence="1">Membrane</location>
        <topology evidence="1">Multi-pass membrane protein</topology>
    </subcellularLocation>
</comment>
<evidence type="ECO:0000256" key="4">
    <source>
        <dbReference type="ARBA" id="ARBA00022692"/>
    </source>
</evidence>
<reference evidence="10" key="1">
    <citation type="journal article" date="2021" name="Nat. Commun.">
        <title>Genetic determinants of endophytism in the Arabidopsis root mycobiome.</title>
        <authorList>
            <person name="Mesny F."/>
            <person name="Miyauchi S."/>
            <person name="Thiergart T."/>
            <person name="Pickel B."/>
            <person name="Atanasova L."/>
            <person name="Karlsson M."/>
            <person name="Huettel B."/>
            <person name="Barry K.W."/>
            <person name="Haridas S."/>
            <person name="Chen C."/>
            <person name="Bauer D."/>
            <person name="Andreopoulos W."/>
            <person name="Pangilinan J."/>
            <person name="LaButti K."/>
            <person name="Riley R."/>
            <person name="Lipzen A."/>
            <person name="Clum A."/>
            <person name="Drula E."/>
            <person name="Henrissat B."/>
            <person name="Kohler A."/>
            <person name="Grigoriev I.V."/>
            <person name="Martin F.M."/>
            <person name="Hacquard S."/>
        </authorList>
    </citation>
    <scope>NUCLEOTIDE SEQUENCE</scope>
    <source>
        <strain evidence="10">MPI-SDFR-AT-0073</strain>
    </source>
</reference>
<dbReference type="Proteomes" id="UP000758603">
    <property type="component" value="Unassembled WGS sequence"/>
</dbReference>
<name>A0A9P8URA1_9PEZI</name>
<gene>
    <name evidence="10" type="ORF">BKA67DRAFT_532248</name>
</gene>
<comment type="similarity">
    <text evidence="2 7">Belongs to the major facilitator superfamily. Sugar transporter (TC 2.A.1.1) family.</text>
</comment>
<dbReference type="RefSeq" id="XP_045961246.1">
    <property type="nucleotide sequence ID" value="XM_046099501.1"/>
</dbReference>
<feature type="transmembrane region" description="Helical" evidence="8">
    <location>
        <begin position="322"/>
        <end position="344"/>
    </location>
</feature>
<feature type="transmembrane region" description="Helical" evidence="8">
    <location>
        <begin position="240"/>
        <end position="261"/>
    </location>
</feature>
<feature type="transmembrane region" description="Helical" evidence="8">
    <location>
        <begin position="412"/>
        <end position="437"/>
    </location>
</feature>
<dbReference type="PANTHER" id="PTHR48022">
    <property type="entry name" value="PLASTIDIC GLUCOSE TRANSPORTER 4"/>
    <property type="match status" value="1"/>
</dbReference>
<feature type="transmembrane region" description="Helical" evidence="8">
    <location>
        <begin position="356"/>
        <end position="377"/>
    </location>
</feature>
<keyword evidence="4 8" id="KW-0812">Transmembrane</keyword>
<evidence type="ECO:0000313" key="11">
    <source>
        <dbReference type="Proteomes" id="UP000758603"/>
    </source>
</evidence>
<dbReference type="Pfam" id="PF00083">
    <property type="entry name" value="Sugar_tr"/>
    <property type="match status" value="1"/>
</dbReference>
<keyword evidence="6 8" id="KW-0472">Membrane</keyword>
<evidence type="ECO:0000256" key="8">
    <source>
        <dbReference type="SAM" id="Phobius"/>
    </source>
</evidence>
<feature type="transmembrane region" description="Helical" evidence="8">
    <location>
        <begin position="201"/>
        <end position="220"/>
    </location>
</feature>
<dbReference type="EMBL" id="JAGPXC010000002">
    <property type="protein sequence ID" value="KAH6657012.1"/>
    <property type="molecule type" value="Genomic_DNA"/>
</dbReference>
<feature type="transmembrane region" description="Helical" evidence="8">
    <location>
        <begin position="458"/>
        <end position="475"/>
    </location>
</feature>
<keyword evidence="11" id="KW-1185">Reference proteome</keyword>
<keyword evidence="5 8" id="KW-1133">Transmembrane helix</keyword>
<dbReference type="GeneID" id="70128393"/>
<evidence type="ECO:0000256" key="3">
    <source>
        <dbReference type="ARBA" id="ARBA00022448"/>
    </source>
</evidence>
<feature type="transmembrane region" description="Helical" evidence="8">
    <location>
        <begin position="143"/>
        <end position="162"/>
    </location>
</feature>
<dbReference type="InterPro" id="IPR020846">
    <property type="entry name" value="MFS_dom"/>
</dbReference>
<feature type="domain" description="Major facilitator superfamily (MFS) profile" evidence="9">
    <location>
        <begin position="65"/>
        <end position="509"/>
    </location>
</feature>
<accession>A0A9P8URA1</accession>
<dbReference type="GO" id="GO:0005351">
    <property type="term" value="F:carbohydrate:proton symporter activity"/>
    <property type="evidence" value="ECO:0007669"/>
    <property type="project" value="TreeGrafter"/>
</dbReference>
<dbReference type="GO" id="GO:0016020">
    <property type="term" value="C:membrane"/>
    <property type="evidence" value="ECO:0007669"/>
    <property type="project" value="UniProtKB-SubCell"/>
</dbReference>
<keyword evidence="3 7" id="KW-0813">Transport</keyword>
<dbReference type="SUPFAM" id="SSF103473">
    <property type="entry name" value="MFS general substrate transporter"/>
    <property type="match status" value="1"/>
</dbReference>
<feature type="transmembrane region" description="Helical" evidence="8">
    <location>
        <begin position="62"/>
        <end position="92"/>
    </location>
</feature>